<keyword evidence="1" id="KW-1133">Transmembrane helix</keyword>
<accession>A0A1V1PFR0</accession>
<dbReference type="Proteomes" id="UP000189670">
    <property type="component" value="Unassembled WGS sequence"/>
</dbReference>
<feature type="transmembrane region" description="Helical" evidence="1">
    <location>
        <begin position="12"/>
        <end position="30"/>
    </location>
</feature>
<dbReference type="InterPro" id="IPR030925">
    <property type="entry name" value="T2SS_GspN_Lepto"/>
</dbReference>
<dbReference type="AlphaFoldDB" id="A0A1V1PFR0"/>
<reference evidence="3" key="1">
    <citation type="submission" date="2012-11" db="EMBL/GenBank/DDBJ databases">
        <authorList>
            <person name="Lucero-Rivera Y.E."/>
            <person name="Tovar-Ramirez D."/>
        </authorList>
    </citation>
    <scope>NUCLEOTIDE SEQUENCE [LARGE SCALE GENOMIC DNA]</scope>
    <source>
        <strain evidence="3">Araruama</strain>
    </source>
</reference>
<organism evidence="2 3">
    <name type="scientific">Candidatus Magnetoglobus multicellularis str. Araruama</name>
    <dbReference type="NCBI Taxonomy" id="890399"/>
    <lineage>
        <taxon>Bacteria</taxon>
        <taxon>Pseudomonadati</taxon>
        <taxon>Thermodesulfobacteriota</taxon>
        <taxon>Desulfobacteria</taxon>
        <taxon>Desulfobacterales</taxon>
        <taxon>Desulfobacteraceae</taxon>
        <taxon>Candidatus Magnetoglobus</taxon>
    </lineage>
</organism>
<evidence type="ECO:0000313" key="3">
    <source>
        <dbReference type="Proteomes" id="UP000189670"/>
    </source>
</evidence>
<gene>
    <name evidence="2" type="ORF">OMM_06759</name>
</gene>
<dbReference type="NCBIfam" id="TIGR04411">
    <property type="entry name" value="T2SS_GspN_Lepto"/>
    <property type="match status" value="1"/>
</dbReference>
<protein>
    <recommendedName>
        <fullName evidence="4">Type II secretion system protein GspN</fullName>
    </recommendedName>
</protein>
<keyword evidence="1" id="KW-0472">Membrane</keyword>
<dbReference type="EMBL" id="ATBP01000041">
    <property type="protein sequence ID" value="ETR73727.1"/>
    <property type="molecule type" value="Genomic_DNA"/>
</dbReference>
<evidence type="ECO:0000256" key="1">
    <source>
        <dbReference type="SAM" id="Phobius"/>
    </source>
</evidence>
<sequence length="297" mass="33440">MKLKDILMKKILGYLLFIICVTIFMLYYQFPEDIAVQLVKSKAREIAPQLTIDLESIKPSFPPGIQVKGLTVDTPSMRLWDAALMTAQPEFMSIFHLKPSLFFYCKGYGGEIKGDFGITKLQSLWKQQPLPLSCDVKWRNIQINKIDALKNIPYALEGILFGIFSYKGVTGAWIDGSGTLKLIIENGNITLQKPILQAIKNIQFKRFDADLSFENKVIQLLQSNIDGDIEGSLSGTITLHPIFQRSQINITGKIKPSQDYINKSKLPIKAFIQPDKLKNGIPVTLTGTILRPVFNTM</sequence>
<evidence type="ECO:0008006" key="4">
    <source>
        <dbReference type="Google" id="ProtNLM"/>
    </source>
</evidence>
<keyword evidence="1" id="KW-0812">Transmembrane</keyword>
<proteinExistence type="predicted"/>
<evidence type="ECO:0000313" key="2">
    <source>
        <dbReference type="EMBL" id="ETR73727.1"/>
    </source>
</evidence>
<name>A0A1V1PFR0_9BACT</name>
<comment type="caution">
    <text evidence="2">The sequence shown here is derived from an EMBL/GenBank/DDBJ whole genome shotgun (WGS) entry which is preliminary data.</text>
</comment>